<dbReference type="Pfam" id="PF13412">
    <property type="entry name" value="HTH_24"/>
    <property type="match status" value="1"/>
</dbReference>
<dbReference type="InterPro" id="IPR011991">
    <property type="entry name" value="ArsR-like_HTH"/>
</dbReference>
<dbReference type="Gene3D" id="1.10.10.10">
    <property type="entry name" value="Winged helix-like DNA-binding domain superfamily/Winged helix DNA-binding domain"/>
    <property type="match status" value="1"/>
</dbReference>
<evidence type="ECO:0000259" key="4">
    <source>
        <dbReference type="PROSITE" id="PS50956"/>
    </source>
</evidence>
<name>A0ABQ2QW01_9GAMM</name>
<keyword evidence="2" id="KW-0238">DNA-binding</keyword>
<dbReference type="InterPro" id="IPR019885">
    <property type="entry name" value="Tscrpt_reg_HTH_AsnC-type_CS"/>
</dbReference>
<dbReference type="EMBL" id="BMQW01000011">
    <property type="protein sequence ID" value="GGP97112.1"/>
    <property type="molecule type" value="Genomic_DNA"/>
</dbReference>
<accession>A0ABQ2QW01</accession>
<comment type="caution">
    <text evidence="5">The sequence shown here is derived from an EMBL/GenBank/DDBJ whole genome shotgun (WGS) entry which is preliminary data.</text>
</comment>
<dbReference type="PANTHER" id="PTHR30154:SF34">
    <property type="entry name" value="TRANSCRIPTIONAL REGULATOR AZLB"/>
    <property type="match status" value="1"/>
</dbReference>
<dbReference type="RefSeq" id="WP_188958318.1">
    <property type="nucleotide sequence ID" value="NZ_BMQW01000011.1"/>
</dbReference>
<dbReference type="InterPro" id="IPR036390">
    <property type="entry name" value="WH_DNA-bd_sf"/>
</dbReference>
<evidence type="ECO:0000256" key="3">
    <source>
        <dbReference type="ARBA" id="ARBA00023163"/>
    </source>
</evidence>
<gene>
    <name evidence="5" type="ORF">GCM10009410_33790</name>
</gene>
<evidence type="ECO:0000313" key="6">
    <source>
        <dbReference type="Proteomes" id="UP000654004"/>
    </source>
</evidence>
<feature type="domain" description="HTH asnC-type" evidence="4">
    <location>
        <begin position="8"/>
        <end position="74"/>
    </location>
</feature>
<sequence length="165" mass="18933">MIKKPVKLDKINRNILIELQNNSRISNNELSERVGLSPSACLQRVKAMEDCGYILQYVMALDINKLCVNVKAYINIKLKSNTYQNCSIFERSAKKYPQIVDCLRVNGGIDYIAFVICTSIEEFNDFCDELLQADLGIENIASHFVLDEPKWFGGYPLNNLQWKDM</sequence>
<dbReference type="SUPFAM" id="SSF54909">
    <property type="entry name" value="Dimeric alpha+beta barrel"/>
    <property type="match status" value="1"/>
</dbReference>
<dbReference type="PROSITE" id="PS50956">
    <property type="entry name" value="HTH_ASNC_2"/>
    <property type="match status" value="1"/>
</dbReference>
<evidence type="ECO:0000313" key="5">
    <source>
        <dbReference type="EMBL" id="GGP97112.1"/>
    </source>
</evidence>
<evidence type="ECO:0000256" key="1">
    <source>
        <dbReference type="ARBA" id="ARBA00023015"/>
    </source>
</evidence>
<dbReference type="PANTHER" id="PTHR30154">
    <property type="entry name" value="LEUCINE-RESPONSIVE REGULATORY PROTEIN"/>
    <property type="match status" value="1"/>
</dbReference>
<keyword evidence="3" id="KW-0804">Transcription</keyword>
<organism evidence="5 6">
    <name type="scientific">Shewanella ulleungensis</name>
    <dbReference type="NCBI Taxonomy" id="2282699"/>
    <lineage>
        <taxon>Bacteria</taxon>
        <taxon>Pseudomonadati</taxon>
        <taxon>Pseudomonadota</taxon>
        <taxon>Gammaproteobacteria</taxon>
        <taxon>Alteromonadales</taxon>
        <taxon>Shewanellaceae</taxon>
        <taxon>Shewanella</taxon>
    </lineage>
</organism>
<proteinExistence type="predicted"/>
<keyword evidence="6" id="KW-1185">Reference proteome</keyword>
<dbReference type="CDD" id="cd00090">
    <property type="entry name" value="HTH_ARSR"/>
    <property type="match status" value="1"/>
</dbReference>
<dbReference type="Gene3D" id="3.30.70.920">
    <property type="match status" value="1"/>
</dbReference>
<keyword evidence="1" id="KW-0805">Transcription regulation</keyword>
<dbReference type="SUPFAM" id="SSF46785">
    <property type="entry name" value="Winged helix' DNA-binding domain"/>
    <property type="match status" value="1"/>
</dbReference>
<dbReference type="InterPro" id="IPR019887">
    <property type="entry name" value="Tscrpt_reg_AsnC/Lrp_C"/>
</dbReference>
<dbReference type="PRINTS" id="PR00033">
    <property type="entry name" value="HTHASNC"/>
</dbReference>
<dbReference type="InterPro" id="IPR000485">
    <property type="entry name" value="AsnC-type_HTH_dom"/>
</dbReference>
<protein>
    <submittedName>
        <fullName evidence="5">AsnC family transcriptional regulator</fullName>
    </submittedName>
</protein>
<evidence type="ECO:0000256" key="2">
    <source>
        <dbReference type="ARBA" id="ARBA00023125"/>
    </source>
</evidence>
<dbReference type="InterPro" id="IPR011008">
    <property type="entry name" value="Dimeric_a/b-barrel"/>
</dbReference>
<dbReference type="PROSITE" id="PS00519">
    <property type="entry name" value="HTH_ASNC_1"/>
    <property type="match status" value="1"/>
</dbReference>
<dbReference type="InterPro" id="IPR036388">
    <property type="entry name" value="WH-like_DNA-bd_sf"/>
</dbReference>
<dbReference type="Proteomes" id="UP000654004">
    <property type="component" value="Unassembled WGS sequence"/>
</dbReference>
<reference evidence="6" key="1">
    <citation type="journal article" date="2019" name="Int. J. Syst. Evol. Microbiol.">
        <title>The Global Catalogue of Microorganisms (GCM) 10K type strain sequencing project: providing services to taxonomists for standard genome sequencing and annotation.</title>
        <authorList>
            <consortium name="The Broad Institute Genomics Platform"/>
            <consortium name="The Broad Institute Genome Sequencing Center for Infectious Disease"/>
            <person name="Wu L."/>
            <person name="Ma J."/>
        </authorList>
    </citation>
    <scope>NUCLEOTIDE SEQUENCE [LARGE SCALE GENOMIC DNA]</scope>
    <source>
        <strain evidence="6">JCM 32305</strain>
    </source>
</reference>
<dbReference type="InterPro" id="IPR019888">
    <property type="entry name" value="Tscrpt_reg_AsnC-like"/>
</dbReference>
<dbReference type="SMART" id="SM00344">
    <property type="entry name" value="HTH_ASNC"/>
    <property type="match status" value="1"/>
</dbReference>
<dbReference type="Pfam" id="PF01037">
    <property type="entry name" value="AsnC_trans_reg"/>
    <property type="match status" value="1"/>
</dbReference>